<dbReference type="AlphaFoldDB" id="A0A4Y9ZMI7"/>
<evidence type="ECO:0000256" key="7">
    <source>
        <dbReference type="PROSITE-ProRule" id="PRU10141"/>
    </source>
</evidence>
<dbReference type="Gene3D" id="1.10.510.10">
    <property type="entry name" value="Transferase(Phosphotransferase) domain 1"/>
    <property type="match status" value="1"/>
</dbReference>
<dbReference type="Gene3D" id="3.30.60.20">
    <property type="match status" value="1"/>
</dbReference>
<organism evidence="11 12">
    <name type="scientific">Hericium alpestre</name>
    <dbReference type="NCBI Taxonomy" id="135208"/>
    <lineage>
        <taxon>Eukaryota</taxon>
        <taxon>Fungi</taxon>
        <taxon>Dikarya</taxon>
        <taxon>Basidiomycota</taxon>
        <taxon>Agaricomycotina</taxon>
        <taxon>Agaricomycetes</taxon>
        <taxon>Russulales</taxon>
        <taxon>Hericiaceae</taxon>
        <taxon>Hericium</taxon>
    </lineage>
</organism>
<keyword evidence="3 7" id="KW-0547">Nucleotide-binding</keyword>
<reference evidence="11 12" key="1">
    <citation type="submission" date="2019-02" db="EMBL/GenBank/DDBJ databases">
        <title>Genome sequencing of the rare red list fungi Hericium alpestre (H. flagellum).</title>
        <authorList>
            <person name="Buettner E."/>
            <person name="Kellner H."/>
        </authorList>
    </citation>
    <scope>NUCLEOTIDE SEQUENCE [LARGE SCALE GENOMIC DNA]</scope>
    <source>
        <strain evidence="11 12">DSM 108284</strain>
    </source>
</reference>
<dbReference type="STRING" id="135208.A0A4Y9ZMI7"/>
<dbReference type="SMART" id="SM00220">
    <property type="entry name" value="S_TKc"/>
    <property type="match status" value="1"/>
</dbReference>
<evidence type="ECO:0000256" key="1">
    <source>
        <dbReference type="ARBA" id="ARBA00022679"/>
    </source>
</evidence>
<feature type="domain" description="Phorbol-ester/DAG-type" evidence="10">
    <location>
        <begin position="360"/>
        <end position="407"/>
    </location>
</feature>
<evidence type="ECO:0000259" key="10">
    <source>
        <dbReference type="PROSITE" id="PS50081"/>
    </source>
</evidence>
<dbReference type="SMART" id="SM00109">
    <property type="entry name" value="C1"/>
    <property type="match status" value="1"/>
</dbReference>
<feature type="compositionally biased region" description="Basic and acidic residues" evidence="8">
    <location>
        <begin position="584"/>
        <end position="595"/>
    </location>
</feature>
<dbReference type="InterPro" id="IPR017441">
    <property type="entry name" value="Protein_kinase_ATP_BS"/>
</dbReference>
<dbReference type="CDD" id="cd06627">
    <property type="entry name" value="STKc_Cdc7_like"/>
    <property type="match status" value="1"/>
</dbReference>
<dbReference type="InterPro" id="IPR046349">
    <property type="entry name" value="C1-like_sf"/>
</dbReference>
<dbReference type="EMBL" id="SFCI01001330">
    <property type="protein sequence ID" value="TFY76076.1"/>
    <property type="molecule type" value="Genomic_DNA"/>
</dbReference>
<dbReference type="PROSITE" id="PS00108">
    <property type="entry name" value="PROTEIN_KINASE_ST"/>
    <property type="match status" value="1"/>
</dbReference>
<evidence type="ECO:0000256" key="2">
    <source>
        <dbReference type="ARBA" id="ARBA00022723"/>
    </source>
</evidence>
<evidence type="ECO:0000256" key="6">
    <source>
        <dbReference type="ARBA" id="ARBA00022840"/>
    </source>
</evidence>
<dbReference type="PROSITE" id="PS50081">
    <property type="entry name" value="ZF_DAG_PE_2"/>
    <property type="match status" value="1"/>
</dbReference>
<feature type="compositionally biased region" description="Low complexity" evidence="8">
    <location>
        <begin position="487"/>
        <end position="501"/>
    </location>
</feature>
<dbReference type="SUPFAM" id="SSF57889">
    <property type="entry name" value="Cysteine-rich domain"/>
    <property type="match status" value="1"/>
</dbReference>
<dbReference type="GO" id="GO:0005524">
    <property type="term" value="F:ATP binding"/>
    <property type="evidence" value="ECO:0007669"/>
    <property type="project" value="UniProtKB-UniRule"/>
</dbReference>
<dbReference type="InterPro" id="IPR050538">
    <property type="entry name" value="MAP_kinase_kinase_kinase"/>
</dbReference>
<evidence type="ECO:0000256" key="3">
    <source>
        <dbReference type="ARBA" id="ARBA00022741"/>
    </source>
</evidence>
<evidence type="ECO:0000313" key="11">
    <source>
        <dbReference type="EMBL" id="TFY76076.1"/>
    </source>
</evidence>
<dbReference type="InterPro" id="IPR002219">
    <property type="entry name" value="PKC_DAG/PE"/>
</dbReference>
<dbReference type="Pfam" id="PF00069">
    <property type="entry name" value="Pkinase"/>
    <property type="match status" value="1"/>
</dbReference>
<sequence>MDGSAVRQTLVVKEEGKTATQYQLGNCIGRGQFGSVYRALNLNTGQMVAVKRIGLEGLKEEEVTQLMREVDLVKSLSHPSIVKYEGMARDEMTLSIVLEYAENGSLGQTLKAFGKLNERLVASYVVKILEGLHYLHQSDVVHCDLKAANILTTKNGNVKLSDFGVSLNLRAMEREIKDVAGTPNWMAPEVIELKGASTKSDIWSLACTVIELLTGRPPYGDVANAMTVMFRIVEDEMPPIPEGCSPVLVDFLKLCFNKDPALRPSAELLCEHQWLKKHWGAHMDLRPQDSIPFLRRVSADLAKNSDVVRHLAAMDITDPPLPERPSLDDIISGSPGRRSSNGPSSPIPPGPPDSDLTIREHTFVKTTFSKPVICRVCMENVKKSAVLCSQCSLICHTKCASRAPPTCDLRSQLLLYAQFAERGSPVDFISAARGTASATTPASDGFAAESSRASLDTVGSPPLQSSAVNPPSAYKVLQPFKRSRSFLSPESARSASSASLAQGTHRTKSPPPREENVIRRKLSILTRSRDTRERERPHSISSVSTARHTSSMRSMTTTGESLSSRSRRLGASIAETDNSAAASDIRRSGTEDSVRPSKLSSGPPTIPDHEEVDVAHAVPGGMPARATSKRGRDAKSASNNCLVQ</sequence>
<dbReference type="FunFam" id="3.30.200.20:FF:000042">
    <property type="entry name" value="Aurora kinase A"/>
    <property type="match status" value="1"/>
</dbReference>
<evidence type="ECO:0000313" key="12">
    <source>
        <dbReference type="Proteomes" id="UP000298061"/>
    </source>
</evidence>
<dbReference type="InterPro" id="IPR008271">
    <property type="entry name" value="Ser/Thr_kinase_AS"/>
</dbReference>
<dbReference type="GO" id="GO:0005737">
    <property type="term" value="C:cytoplasm"/>
    <property type="evidence" value="ECO:0007669"/>
    <property type="project" value="TreeGrafter"/>
</dbReference>
<keyword evidence="4" id="KW-0418">Kinase</keyword>
<dbReference type="OrthoDB" id="8693905at2759"/>
<dbReference type="InterPro" id="IPR011009">
    <property type="entry name" value="Kinase-like_dom_sf"/>
</dbReference>
<dbReference type="PANTHER" id="PTHR48016">
    <property type="entry name" value="MAP KINASE KINASE KINASE SSK2-RELATED-RELATED"/>
    <property type="match status" value="1"/>
</dbReference>
<keyword evidence="5" id="KW-0862">Zinc</keyword>
<dbReference type="PROSITE" id="PS50011">
    <property type="entry name" value="PROTEIN_KINASE_DOM"/>
    <property type="match status" value="1"/>
</dbReference>
<dbReference type="Pfam" id="PF00130">
    <property type="entry name" value="C1_1"/>
    <property type="match status" value="1"/>
</dbReference>
<dbReference type="CDD" id="cd20821">
    <property type="entry name" value="C1_MgcRacGAP"/>
    <property type="match status" value="1"/>
</dbReference>
<evidence type="ECO:0000256" key="4">
    <source>
        <dbReference type="ARBA" id="ARBA00022777"/>
    </source>
</evidence>
<protein>
    <recommendedName>
        <fullName evidence="13">Protein kinase domain-containing protein</fullName>
    </recommendedName>
</protein>
<gene>
    <name evidence="11" type="ORF">EWM64_g7936</name>
</gene>
<accession>A0A4Y9ZMI7</accession>
<dbReference type="GO" id="GO:0004709">
    <property type="term" value="F:MAP kinase kinase kinase activity"/>
    <property type="evidence" value="ECO:0007669"/>
    <property type="project" value="TreeGrafter"/>
</dbReference>
<evidence type="ECO:0008006" key="13">
    <source>
        <dbReference type="Google" id="ProtNLM"/>
    </source>
</evidence>
<keyword evidence="12" id="KW-1185">Reference proteome</keyword>
<feature type="compositionally biased region" description="Basic and acidic residues" evidence="8">
    <location>
        <begin position="527"/>
        <end position="538"/>
    </location>
</feature>
<keyword evidence="1" id="KW-0808">Transferase</keyword>
<dbReference type="PROSITE" id="PS00479">
    <property type="entry name" value="ZF_DAG_PE_1"/>
    <property type="match status" value="1"/>
</dbReference>
<evidence type="ECO:0000256" key="8">
    <source>
        <dbReference type="SAM" id="MobiDB-lite"/>
    </source>
</evidence>
<feature type="region of interest" description="Disordered" evidence="8">
    <location>
        <begin position="487"/>
        <end position="644"/>
    </location>
</feature>
<dbReference type="GO" id="GO:0046872">
    <property type="term" value="F:metal ion binding"/>
    <property type="evidence" value="ECO:0007669"/>
    <property type="project" value="UniProtKB-KW"/>
</dbReference>
<dbReference type="PROSITE" id="PS00107">
    <property type="entry name" value="PROTEIN_KINASE_ATP"/>
    <property type="match status" value="1"/>
</dbReference>
<evidence type="ECO:0000256" key="5">
    <source>
        <dbReference type="ARBA" id="ARBA00022833"/>
    </source>
</evidence>
<name>A0A4Y9ZMI7_9AGAM</name>
<feature type="region of interest" description="Disordered" evidence="8">
    <location>
        <begin position="437"/>
        <end position="470"/>
    </location>
</feature>
<feature type="compositionally biased region" description="Low complexity" evidence="8">
    <location>
        <begin position="544"/>
        <end position="564"/>
    </location>
</feature>
<feature type="domain" description="Protein kinase" evidence="9">
    <location>
        <begin position="22"/>
        <end position="275"/>
    </location>
</feature>
<dbReference type="SUPFAM" id="SSF56112">
    <property type="entry name" value="Protein kinase-like (PK-like)"/>
    <property type="match status" value="1"/>
</dbReference>
<dbReference type="InterPro" id="IPR000719">
    <property type="entry name" value="Prot_kinase_dom"/>
</dbReference>
<evidence type="ECO:0000259" key="9">
    <source>
        <dbReference type="PROSITE" id="PS50011"/>
    </source>
</evidence>
<feature type="binding site" evidence="7">
    <location>
        <position position="51"/>
    </location>
    <ligand>
        <name>ATP</name>
        <dbReference type="ChEBI" id="CHEBI:30616"/>
    </ligand>
</feature>
<keyword evidence="6 7" id="KW-0067">ATP-binding</keyword>
<comment type="caution">
    <text evidence="11">The sequence shown here is derived from an EMBL/GenBank/DDBJ whole genome shotgun (WGS) entry which is preliminary data.</text>
</comment>
<feature type="compositionally biased region" description="Low complexity" evidence="8">
    <location>
        <begin position="329"/>
        <end position="344"/>
    </location>
</feature>
<dbReference type="PANTHER" id="PTHR48016:SF4">
    <property type="entry name" value="PROTEIN KINASE DOMAIN-CONTAINING PROTEIN"/>
    <property type="match status" value="1"/>
</dbReference>
<dbReference type="Proteomes" id="UP000298061">
    <property type="component" value="Unassembled WGS sequence"/>
</dbReference>
<keyword evidence="2" id="KW-0479">Metal-binding</keyword>
<feature type="region of interest" description="Disordered" evidence="8">
    <location>
        <begin position="318"/>
        <end position="356"/>
    </location>
</feature>
<proteinExistence type="predicted"/>